<dbReference type="InterPro" id="IPR013406">
    <property type="entry name" value="CHP02574_addiction_mod"/>
</dbReference>
<sequence length="123" mass="13611">MTPDTANFIREALTLDADQRAVVANVLIESLHEGPDTGEIDEAWHEEVNRRLTEVRDGSVELVDADDHYARLRDSLTALRSAADEGWADARAGRYVDARLEELNEFIQGLGEAAVPNVADNDH</sequence>
<organism evidence="1 2">
    <name type="scientific">Gulosibacter molinativorax</name>
    <dbReference type="NCBI Taxonomy" id="256821"/>
    <lineage>
        <taxon>Bacteria</taxon>
        <taxon>Bacillati</taxon>
        <taxon>Actinomycetota</taxon>
        <taxon>Actinomycetes</taxon>
        <taxon>Micrococcales</taxon>
        <taxon>Microbacteriaceae</taxon>
        <taxon>Gulosibacter</taxon>
    </lineage>
</organism>
<comment type="caution">
    <text evidence="1">The sequence shown here is derived from an EMBL/GenBank/DDBJ whole genome shotgun (WGS) entry which is preliminary data.</text>
</comment>
<dbReference type="Proteomes" id="UP001170379">
    <property type="component" value="Unassembled WGS sequence"/>
</dbReference>
<name>A0ABT7C7Z8_9MICO</name>
<gene>
    <name evidence="1" type="ORF">C7K25_05685</name>
</gene>
<evidence type="ECO:0000313" key="1">
    <source>
        <dbReference type="EMBL" id="MDJ1370857.1"/>
    </source>
</evidence>
<evidence type="ECO:0000313" key="2">
    <source>
        <dbReference type="Proteomes" id="UP001170379"/>
    </source>
</evidence>
<dbReference type="RefSeq" id="WP_084147367.1">
    <property type="nucleotide sequence ID" value="NZ_CP028426.1"/>
</dbReference>
<proteinExistence type="predicted"/>
<keyword evidence="2" id="KW-1185">Reference proteome</keyword>
<dbReference type="EMBL" id="PXVD01000007">
    <property type="protein sequence ID" value="MDJ1370857.1"/>
    <property type="molecule type" value="Genomic_DNA"/>
</dbReference>
<protein>
    <recommendedName>
        <fullName evidence="3">Addiction module protein</fullName>
    </recommendedName>
</protein>
<accession>A0ABT7C7Z8</accession>
<reference evidence="1" key="2">
    <citation type="journal article" date="2022" name="Sci. Rep.">
        <title>In silico prediction of the enzymes involved in the degradation of the herbicide molinate by Gulosibacter molinativorax ON4T.</title>
        <authorList>
            <person name="Lopes A.R."/>
            <person name="Bunin E."/>
            <person name="Viana A.T."/>
            <person name="Froufe H."/>
            <person name="Munoz-Merida A."/>
            <person name="Pinho D."/>
            <person name="Figueiredo J."/>
            <person name="Barroso C."/>
            <person name="Vaz-Moreira I."/>
            <person name="Bellanger X."/>
            <person name="Egas C."/>
            <person name="Nunes O.C."/>
        </authorList>
    </citation>
    <scope>NUCLEOTIDE SEQUENCE</scope>
    <source>
        <strain evidence="1">ON4</strain>
    </source>
</reference>
<reference evidence="1" key="1">
    <citation type="submission" date="2018-03" db="EMBL/GenBank/DDBJ databases">
        <authorList>
            <person name="Nunes O.C."/>
            <person name="Lopes A.R."/>
            <person name="Froufe H."/>
            <person name="Munoz-Merida A."/>
            <person name="Barroso C."/>
            <person name="Egas C."/>
        </authorList>
    </citation>
    <scope>NUCLEOTIDE SEQUENCE</scope>
    <source>
        <strain evidence="1">ON4</strain>
    </source>
</reference>
<evidence type="ECO:0008006" key="3">
    <source>
        <dbReference type="Google" id="ProtNLM"/>
    </source>
</evidence>
<dbReference type="Pfam" id="PF09720">
    <property type="entry name" value="Unstab_antitox"/>
    <property type="match status" value="1"/>
</dbReference>